<evidence type="ECO:0000313" key="1">
    <source>
        <dbReference type="EMBL" id="KAH9384623.1"/>
    </source>
</evidence>
<name>A0A9J6H1M7_HAELO</name>
<protein>
    <submittedName>
        <fullName evidence="1">Uncharacterized protein</fullName>
    </submittedName>
</protein>
<gene>
    <name evidence="1" type="ORF">HPB48_026632</name>
</gene>
<dbReference type="EMBL" id="JABSTR010002805">
    <property type="protein sequence ID" value="KAH9384623.1"/>
    <property type="molecule type" value="Genomic_DNA"/>
</dbReference>
<comment type="caution">
    <text evidence="1">The sequence shown here is derived from an EMBL/GenBank/DDBJ whole genome shotgun (WGS) entry which is preliminary data.</text>
</comment>
<dbReference type="AlphaFoldDB" id="A0A9J6H1M7"/>
<sequence length="101" mass="11064">MCRSEISEKKEEEYCRHTDRFVSDFNSAQDFGNISPLRLSSPACVSMPAWSTARTSPDANHGDHAVSIINALVVGNEACGVLDVRTTNIEHESRSAIRAAK</sequence>
<evidence type="ECO:0000313" key="2">
    <source>
        <dbReference type="Proteomes" id="UP000821853"/>
    </source>
</evidence>
<proteinExistence type="predicted"/>
<organism evidence="1 2">
    <name type="scientific">Haemaphysalis longicornis</name>
    <name type="common">Bush tick</name>
    <dbReference type="NCBI Taxonomy" id="44386"/>
    <lineage>
        <taxon>Eukaryota</taxon>
        <taxon>Metazoa</taxon>
        <taxon>Ecdysozoa</taxon>
        <taxon>Arthropoda</taxon>
        <taxon>Chelicerata</taxon>
        <taxon>Arachnida</taxon>
        <taxon>Acari</taxon>
        <taxon>Parasitiformes</taxon>
        <taxon>Ixodida</taxon>
        <taxon>Ixodoidea</taxon>
        <taxon>Ixodidae</taxon>
        <taxon>Haemaphysalinae</taxon>
        <taxon>Haemaphysalis</taxon>
    </lineage>
</organism>
<dbReference type="VEuPathDB" id="VectorBase:HLOH_042364"/>
<keyword evidence="2" id="KW-1185">Reference proteome</keyword>
<dbReference type="Proteomes" id="UP000821853">
    <property type="component" value="Unassembled WGS sequence"/>
</dbReference>
<reference evidence="1 2" key="1">
    <citation type="journal article" date="2020" name="Cell">
        <title>Large-Scale Comparative Analyses of Tick Genomes Elucidate Their Genetic Diversity and Vector Capacities.</title>
        <authorList>
            <consortium name="Tick Genome and Microbiome Consortium (TIGMIC)"/>
            <person name="Jia N."/>
            <person name="Wang J."/>
            <person name="Shi W."/>
            <person name="Du L."/>
            <person name="Sun Y."/>
            <person name="Zhan W."/>
            <person name="Jiang J.F."/>
            <person name="Wang Q."/>
            <person name="Zhang B."/>
            <person name="Ji P."/>
            <person name="Bell-Sakyi L."/>
            <person name="Cui X.M."/>
            <person name="Yuan T.T."/>
            <person name="Jiang B.G."/>
            <person name="Yang W.F."/>
            <person name="Lam T.T."/>
            <person name="Chang Q.C."/>
            <person name="Ding S.J."/>
            <person name="Wang X.J."/>
            <person name="Zhu J.G."/>
            <person name="Ruan X.D."/>
            <person name="Zhao L."/>
            <person name="Wei J.T."/>
            <person name="Ye R.Z."/>
            <person name="Que T.C."/>
            <person name="Du C.H."/>
            <person name="Zhou Y.H."/>
            <person name="Cheng J.X."/>
            <person name="Dai P.F."/>
            <person name="Guo W.B."/>
            <person name="Han X.H."/>
            <person name="Huang E.J."/>
            <person name="Li L.F."/>
            <person name="Wei W."/>
            <person name="Gao Y.C."/>
            <person name="Liu J.Z."/>
            <person name="Shao H.Z."/>
            <person name="Wang X."/>
            <person name="Wang C.C."/>
            <person name="Yang T.C."/>
            <person name="Huo Q.B."/>
            <person name="Li W."/>
            <person name="Chen H.Y."/>
            <person name="Chen S.E."/>
            <person name="Zhou L.G."/>
            <person name="Ni X.B."/>
            <person name="Tian J.H."/>
            <person name="Sheng Y."/>
            <person name="Liu T."/>
            <person name="Pan Y.S."/>
            <person name="Xia L.Y."/>
            <person name="Li J."/>
            <person name="Zhao F."/>
            <person name="Cao W.C."/>
        </authorList>
    </citation>
    <scope>NUCLEOTIDE SEQUENCE [LARGE SCALE GENOMIC DNA]</scope>
    <source>
        <strain evidence="1">HaeL-2018</strain>
    </source>
</reference>
<accession>A0A9J6H1M7</accession>